<dbReference type="SUPFAM" id="SSF56214">
    <property type="entry name" value="4'-phosphopantetheinyl transferase"/>
    <property type="match status" value="1"/>
</dbReference>
<dbReference type="Gene3D" id="3.90.470.20">
    <property type="entry name" value="4'-phosphopantetheinyl transferase domain"/>
    <property type="match status" value="1"/>
</dbReference>
<dbReference type="eggNOG" id="ENOG502S43T">
    <property type="taxonomic scope" value="Eukaryota"/>
</dbReference>
<evidence type="ECO:0000313" key="1">
    <source>
        <dbReference type="EMBL" id="CCE64002.1"/>
    </source>
</evidence>
<dbReference type="AlphaFoldDB" id="G8BVS4"/>
<dbReference type="KEGG" id="tpf:TPHA_0G01660"/>
<dbReference type="OMA" id="GVWATKE"/>
<dbReference type="GO" id="GO:0008897">
    <property type="term" value="F:holo-[acyl-carrier-protein] synthase activity"/>
    <property type="evidence" value="ECO:0007669"/>
    <property type="project" value="EnsemblFungi"/>
</dbReference>
<dbReference type="EMBL" id="HE612862">
    <property type="protein sequence ID" value="CCE64002.1"/>
    <property type="molecule type" value="Genomic_DNA"/>
</dbReference>
<evidence type="ECO:0000313" key="2">
    <source>
        <dbReference type="Proteomes" id="UP000005666"/>
    </source>
</evidence>
<keyword evidence="2" id="KW-1185">Reference proteome</keyword>
<dbReference type="RefSeq" id="XP_003686436.1">
    <property type="nucleotide sequence ID" value="XM_003686388.1"/>
</dbReference>
<name>G8BVS4_TETPH</name>
<dbReference type="InterPro" id="IPR037143">
    <property type="entry name" value="4-PPantetheinyl_Trfase_dom_sf"/>
</dbReference>
<sequence>MNVAIKSSKNKVVGIGTDILYLPRLTNILDKHALALSNNIKLTSSTNERYNSLSSLSKICNKFMHKNEIDHLNEMLVGTQQNTPNFKTNAIHNYIGGIWAIKESTYKAISQHKHTFSEKIPLPPAQTIYTKLLYKTNTSNSNGLPQLHIDTNFGGSSNVTDQIFYNKLLNPKDYEILISLSHDTNYVVAYTCILAKGSTS</sequence>
<protein>
    <submittedName>
        <fullName evidence="1">Uncharacterized protein</fullName>
    </submittedName>
</protein>
<dbReference type="STRING" id="1071381.G8BVS4"/>
<dbReference type="GO" id="GO:0005739">
    <property type="term" value="C:mitochondrion"/>
    <property type="evidence" value="ECO:0007669"/>
    <property type="project" value="EnsemblFungi"/>
</dbReference>
<dbReference type="HOGENOM" id="CLU_089696_4_1_1"/>
<dbReference type="OrthoDB" id="15433at2759"/>
<accession>G8BVS4</accession>
<dbReference type="GO" id="GO:0000287">
    <property type="term" value="F:magnesium ion binding"/>
    <property type="evidence" value="ECO:0007669"/>
    <property type="project" value="InterPro"/>
</dbReference>
<organism evidence="1 2">
    <name type="scientific">Tetrapisispora phaffii (strain ATCC 24235 / CBS 4417 / NBRC 1672 / NRRL Y-8282 / UCD 70-5)</name>
    <name type="common">Yeast</name>
    <name type="synonym">Fabospora phaffii</name>
    <dbReference type="NCBI Taxonomy" id="1071381"/>
    <lineage>
        <taxon>Eukaryota</taxon>
        <taxon>Fungi</taxon>
        <taxon>Dikarya</taxon>
        <taxon>Ascomycota</taxon>
        <taxon>Saccharomycotina</taxon>
        <taxon>Saccharomycetes</taxon>
        <taxon>Saccharomycetales</taxon>
        <taxon>Saccharomycetaceae</taxon>
        <taxon>Tetrapisispora</taxon>
    </lineage>
</organism>
<dbReference type="GO" id="GO:0031108">
    <property type="term" value="P:holo-[acyl-carrier-protein] biosynthetic process"/>
    <property type="evidence" value="ECO:0007669"/>
    <property type="project" value="EnsemblFungi"/>
</dbReference>
<gene>
    <name evidence="1" type="primary">TPHA0G01660</name>
    <name evidence="1" type="ordered locus">TPHA_0G01660</name>
</gene>
<dbReference type="Proteomes" id="UP000005666">
    <property type="component" value="Chromosome 7"/>
</dbReference>
<dbReference type="GeneID" id="11533535"/>
<reference evidence="1 2" key="1">
    <citation type="journal article" date="2011" name="Proc. Natl. Acad. Sci. U.S.A.">
        <title>Evolutionary erosion of yeast sex chromosomes by mating-type switching accidents.</title>
        <authorList>
            <person name="Gordon J.L."/>
            <person name="Armisen D."/>
            <person name="Proux-Wera E."/>
            <person name="Oheigeartaigh S.S."/>
            <person name="Byrne K.P."/>
            <person name="Wolfe K.H."/>
        </authorList>
    </citation>
    <scope>NUCLEOTIDE SEQUENCE [LARGE SCALE GENOMIC DNA]</scope>
    <source>
        <strain evidence="2">ATCC 24235 / CBS 4417 / NBRC 1672 / NRRL Y-8282 / UCD 70-5</strain>
    </source>
</reference>
<proteinExistence type="predicted"/>